<accession>A0A346XS34</accession>
<evidence type="ECO:0000313" key="1">
    <source>
        <dbReference type="EMBL" id="AXV05031.1"/>
    </source>
</evidence>
<reference evidence="1 2" key="1">
    <citation type="submission" date="2018-09" db="EMBL/GenBank/DDBJ databases">
        <title>Complete genome sequence of Euzebya sp. DY32-46 isolated from seawater of Pacific Ocean.</title>
        <authorList>
            <person name="Xu L."/>
            <person name="Wu Y.-H."/>
            <person name="Xu X.-W."/>
        </authorList>
    </citation>
    <scope>NUCLEOTIDE SEQUENCE [LARGE SCALE GENOMIC DNA]</scope>
    <source>
        <strain evidence="1 2">DY32-46</strain>
    </source>
</reference>
<evidence type="ECO:0000313" key="2">
    <source>
        <dbReference type="Proteomes" id="UP000264006"/>
    </source>
</evidence>
<proteinExistence type="predicted"/>
<gene>
    <name evidence="1" type="ORF">DVS28_a0324</name>
</gene>
<keyword evidence="2" id="KW-1185">Reference proteome</keyword>
<dbReference type="KEGG" id="euz:DVS28_a0324"/>
<dbReference type="RefSeq" id="WP_114589892.1">
    <property type="nucleotide sequence ID" value="NZ_CP031165.1"/>
</dbReference>
<dbReference type="AlphaFoldDB" id="A0A346XS34"/>
<dbReference type="EMBL" id="CP031165">
    <property type="protein sequence ID" value="AXV05031.1"/>
    <property type="molecule type" value="Genomic_DNA"/>
</dbReference>
<dbReference type="Proteomes" id="UP000264006">
    <property type="component" value="Chromosome"/>
</dbReference>
<protein>
    <submittedName>
        <fullName evidence="1">Uncharacterized protein</fullName>
    </submittedName>
</protein>
<name>A0A346XS34_9ACTN</name>
<organism evidence="1 2">
    <name type="scientific">Euzebya pacifica</name>
    <dbReference type="NCBI Taxonomy" id="1608957"/>
    <lineage>
        <taxon>Bacteria</taxon>
        <taxon>Bacillati</taxon>
        <taxon>Actinomycetota</taxon>
        <taxon>Nitriliruptoria</taxon>
        <taxon>Euzebyales</taxon>
    </lineage>
</organism>
<sequence length="62" mass="6571">MTSVEPEVLTVTIEFGDGRPRAGVVVAGSVRYPFTGLIGLLQVIEELCGANATNLLPARSKR</sequence>